<dbReference type="Proteomes" id="UP001589828">
    <property type="component" value="Unassembled WGS sequence"/>
</dbReference>
<name>A0ABV6LA54_9SPHI</name>
<evidence type="ECO:0000256" key="1">
    <source>
        <dbReference type="SAM" id="Phobius"/>
    </source>
</evidence>
<dbReference type="CDD" id="cd03801">
    <property type="entry name" value="GT4_PimA-like"/>
    <property type="match status" value="1"/>
</dbReference>
<evidence type="ECO:0000259" key="2">
    <source>
        <dbReference type="Pfam" id="PF00534"/>
    </source>
</evidence>
<dbReference type="InterPro" id="IPR001296">
    <property type="entry name" value="Glyco_trans_1"/>
</dbReference>
<dbReference type="SUPFAM" id="SSF53756">
    <property type="entry name" value="UDP-Glycosyltransferase/glycogen phosphorylase"/>
    <property type="match status" value="1"/>
</dbReference>
<dbReference type="RefSeq" id="WP_377024145.1">
    <property type="nucleotide sequence ID" value="NZ_JBHLTS010000051.1"/>
</dbReference>
<keyword evidence="1" id="KW-1133">Transmembrane helix</keyword>
<organism evidence="3 4">
    <name type="scientific">Mucilaginibacter angelicae</name>
    <dbReference type="NCBI Taxonomy" id="869718"/>
    <lineage>
        <taxon>Bacteria</taxon>
        <taxon>Pseudomonadati</taxon>
        <taxon>Bacteroidota</taxon>
        <taxon>Sphingobacteriia</taxon>
        <taxon>Sphingobacteriales</taxon>
        <taxon>Sphingobacteriaceae</taxon>
        <taxon>Mucilaginibacter</taxon>
    </lineage>
</organism>
<protein>
    <submittedName>
        <fullName evidence="3">Glycosyltransferase family 4 protein</fullName>
        <ecNumber evidence="3">2.4.-.-</ecNumber>
    </submittedName>
</protein>
<feature type="domain" description="Glycosyl transferase family 1" evidence="2">
    <location>
        <begin position="12"/>
        <end position="173"/>
    </location>
</feature>
<keyword evidence="1" id="KW-0472">Membrane</keyword>
<dbReference type="PANTHER" id="PTHR12526">
    <property type="entry name" value="GLYCOSYLTRANSFERASE"/>
    <property type="match status" value="1"/>
</dbReference>
<keyword evidence="3" id="KW-0808">Transferase</keyword>
<accession>A0ABV6LA54</accession>
<sequence length="203" mass="23118">MNEMITNPKLPFVYFGRLAASKGIALCIEAAYILYLRWGNHGHSLWIIGGNNDEIMKLKQSEILGNKISDLELQGLLFWWGHLPHEFLPLILRKCAFFCFTSQYEPGGRTILEAMASGLPVIAAPQGFAETLIEPGVNGLIIADYHPETWAEAMQGLLANEEQRKAMGQAARQTILNNYTMQAFMERHWEIYDQFNPEYNKRP</sequence>
<evidence type="ECO:0000313" key="3">
    <source>
        <dbReference type="EMBL" id="MFC0516359.1"/>
    </source>
</evidence>
<dbReference type="Pfam" id="PF00534">
    <property type="entry name" value="Glycos_transf_1"/>
    <property type="match status" value="1"/>
</dbReference>
<dbReference type="GO" id="GO:0016757">
    <property type="term" value="F:glycosyltransferase activity"/>
    <property type="evidence" value="ECO:0007669"/>
    <property type="project" value="UniProtKB-KW"/>
</dbReference>
<evidence type="ECO:0000313" key="4">
    <source>
        <dbReference type="Proteomes" id="UP001589828"/>
    </source>
</evidence>
<keyword evidence="1" id="KW-0812">Transmembrane</keyword>
<keyword evidence="4" id="KW-1185">Reference proteome</keyword>
<dbReference type="EMBL" id="JBHLTS010000051">
    <property type="protein sequence ID" value="MFC0516359.1"/>
    <property type="molecule type" value="Genomic_DNA"/>
</dbReference>
<dbReference type="EC" id="2.4.-.-" evidence="3"/>
<dbReference type="Gene3D" id="3.40.50.2000">
    <property type="entry name" value="Glycogen Phosphorylase B"/>
    <property type="match status" value="1"/>
</dbReference>
<comment type="caution">
    <text evidence="3">The sequence shown here is derived from an EMBL/GenBank/DDBJ whole genome shotgun (WGS) entry which is preliminary data.</text>
</comment>
<gene>
    <name evidence="3" type="ORF">ACFFGT_19285</name>
</gene>
<reference evidence="3 4" key="1">
    <citation type="submission" date="2024-09" db="EMBL/GenBank/DDBJ databases">
        <authorList>
            <person name="Sun Q."/>
            <person name="Mori K."/>
        </authorList>
    </citation>
    <scope>NUCLEOTIDE SEQUENCE [LARGE SCALE GENOMIC DNA]</scope>
    <source>
        <strain evidence="3 4">NCAIM B.02415</strain>
    </source>
</reference>
<proteinExistence type="predicted"/>
<keyword evidence="3" id="KW-0328">Glycosyltransferase</keyword>
<feature type="transmembrane region" description="Helical" evidence="1">
    <location>
        <begin position="12"/>
        <end position="35"/>
    </location>
</feature>